<dbReference type="PaxDb" id="3218-PP1S123_38V6.2"/>
<dbReference type="RefSeq" id="XP_024388184.1">
    <property type="nucleotide sequence ID" value="XM_024532416.2"/>
</dbReference>
<reference evidence="1 3" key="2">
    <citation type="journal article" date="2018" name="Plant J.">
        <title>The Physcomitrella patens chromosome-scale assembly reveals moss genome structure and evolution.</title>
        <authorList>
            <person name="Lang D."/>
            <person name="Ullrich K.K."/>
            <person name="Murat F."/>
            <person name="Fuchs J."/>
            <person name="Jenkins J."/>
            <person name="Haas F.B."/>
            <person name="Piednoel M."/>
            <person name="Gundlach H."/>
            <person name="Van Bel M."/>
            <person name="Meyberg R."/>
            <person name="Vives C."/>
            <person name="Morata J."/>
            <person name="Symeonidi A."/>
            <person name="Hiss M."/>
            <person name="Muchero W."/>
            <person name="Kamisugi Y."/>
            <person name="Saleh O."/>
            <person name="Blanc G."/>
            <person name="Decker E.L."/>
            <person name="van Gessel N."/>
            <person name="Grimwood J."/>
            <person name="Hayes R.D."/>
            <person name="Graham S.W."/>
            <person name="Gunter L.E."/>
            <person name="McDaniel S.F."/>
            <person name="Hoernstein S.N.W."/>
            <person name="Larsson A."/>
            <person name="Li F.W."/>
            <person name="Perroud P.F."/>
            <person name="Phillips J."/>
            <person name="Ranjan P."/>
            <person name="Rokshar D.S."/>
            <person name="Rothfels C.J."/>
            <person name="Schneider L."/>
            <person name="Shu S."/>
            <person name="Stevenson D.W."/>
            <person name="Thummler F."/>
            <person name="Tillich M."/>
            <person name="Villarreal Aguilar J.C."/>
            <person name="Widiez T."/>
            <person name="Wong G.K."/>
            <person name="Wymore A."/>
            <person name="Zhang Y."/>
            <person name="Zimmer A.D."/>
            <person name="Quatrano R.S."/>
            <person name="Mayer K.F.X."/>
            <person name="Goodstein D."/>
            <person name="Casacuberta J.M."/>
            <person name="Vandepoele K."/>
            <person name="Reski R."/>
            <person name="Cuming A.C."/>
            <person name="Tuskan G.A."/>
            <person name="Maumus F."/>
            <person name="Salse J."/>
            <person name="Schmutz J."/>
            <person name="Rensing S.A."/>
        </authorList>
    </citation>
    <scope>NUCLEOTIDE SEQUENCE [LARGE SCALE GENOMIC DNA]</scope>
    <source>
        <strain evidence="2 3">cv. Gransden 2004</strain>
    </source>
</reference>
<accession>A0A2K1JVE2</accession>
<dbReference type="GeneID" id="112288320"/>
<dbReference type="Gramene" id="Pp3c11_19760V3.2">
    <property type="protein sequence ID" value="Pp3c11_19760V3.2"/>
    <property type="gene ID" value="Pp3c11_19760"/>
</dbReference>
<dbReference type="OrthoDB" id="65445at2759"/>
<dbReference type="EnsemblPlants" id="Pp3c11_19760V3.2">
    <property type="protein sequence ID" value="Pp3c11_19760V3.2"/>
    <property type="gene ID" value="Pp3c11_19760"/>
</dbReference>
<dbReference type="KEGG" id="ppp:112288320"/>
<protein>
    <recommendedName>
        <fullName evidence="4">Pathogen-related protein</fullName>
    </recommendedName>
</protein>
<dbReference type="Gramene" id="Pp3c11_19760V3.1">
    <property type="protein sequence ID" value="Pp3c11_19760V3.1"/>
    <property type="gene ID" value="Pp3c11_19760"/>
</dbReference>
<evidence type="ECO:0000313" key="2">
    <source>
        <dbReference type="EnsemblPlants" id="Pp3c11_19760V3.1"/>
    </source>
</evidence>
<organism evidence="1">
    <name type="scientific">Physcomitrium patens</name>
    <name type="common">Spreading-leaved earth moss</name>
    <name type="synonym">Physcomitrella patens</name>
    <dbReference type="NCBI Taxonomy" id="3218"/>
    <lineage>
        <taxon>Eukaryota</taxon>
        <taxon>Viridiplantae</taxon>
        <taxon>Streptophyta</taxon>
        <taxon>Embryophyta</taxon>
        <taxon>Bryophyta</taxon>
        <taxon>Bryophytina</taxon>
        <taxon>Bryopsida</taxon>
        <taxon>Funariidae</taxon>
        <taxon>Funariales</taxon>
        <taxon>Funariaceae</taxon>
        <taxon>Physcomitrium</taxon>
    </lineage>
</organism>
<dbReference type="InterPro" id="IPR053218">
    <property type="entry name" value="Pathogen-related_defense"/>
</dbReference>
<sequence>MSNPGASVAETIVSEEHGMAEERVVDQTAGDRYRDHLCGAGEERTAWRHGSAPQYDVVNALFEKGRTQVWPKGSLEEVVQNLVKTWEMELSHKIKVSDFKTIDQEKFRISVNGGPKLSAAETLQVGSYNALLATSSVNGDDATYQASKETFESSHDIFRTAFPGGFAWEVQAVYSPPPVVVMKFRHWGVMEGPFKGHAPTGAVVDSIGICVAKVDENLKIVELEVYYDSAAFLGGLTKGPKAESYTVYQKGTEGCPYLNHGRLE</sequence>
<reference evidence="1 3" key="1">
    <citation type="journal article" date="2008" name="Science">
        <title>The Physcomitrella genome reveals evolutionary insights into the conquest of land by plants.</title>
        <authorList>
            <person name="Rensing S."/>
            <person name="Lang D."/>
            <person name="Zimmer A."/>
            <person name="Terry A."/>
            <person name="Salamov A."/>
            <person name="Shapiro H."/>
            <person name="Nishiyama T."/>
            <person name="Perroud P.-F."/>
            <person name="Lindquist E."/>
            <person name="Kamisugi Y."/>
            <person name="Tanahashi T."/>
            <person name="Sakakibara K."/>
            <person name="Fujita T."/>
            <person name="Oishi K."/>
            <person name="Shin-I T."/>
            <person name="Kuroki Y."/>
            <person name="Toyoda A."/>
            <person name="Suzuki Y."/>
            <person name="Hashimoto A."/>
            <person name="Yamaguchi K."/>
            <person name="Sugano A."/>
            <person name="Kohara Y."/>
            <person name="Fujiyama A."/>
            <person name="Anterola A."/>
            <person name="Aoki S."/>
            <person name="Ashton N."/>
            <person name="Barbazuk W.B."/>
            <person name="Barker E."/>
            <person name="Bennetzen J."/>
            <person name="Bezanilla M."/>
            <person name="Blankenship R."/>
            <person name="Cho S.H."/>
            <person name="Dutcher S."/>
            <person name="Estelle M."/>
            <person name="Fawcett J.A."/>
            <person name="Gundlach H."/>
            <person name="Hanada K."/>
            <person name="Heyl A."/>
            <person name="Hicks K.A."/>
            <person name="Hugh J."/>
            <person name="Lohr M."/>
            <person name="Mayer K."/>
            <person name="Melkozernov A."/>
            <person name="Murata T."/>
            <person name="Nelson D."/>
            <person name="Pils B."/>
            <person name="Prigge M."/>
            <person name="Reiss B."/>
            <person name="Renner T."/>
            <person name="Rombauts S."/>
            <person name="Rushton P."/>
            <person name="Sanderfoot A."/>
            <person name="Schween G."/>
            <person name="Shiu S.-H."/>
            <person name="Stueber K."/>
            <person name="Theodoulou F.L."/>
            <person name="Tu H."/>
            <person name="Van de Peer Y."/>
            <person name="Verrier P.J."/>
            <person name="Waters E."/>
            <person name="Wood A."/>
            <person name="Yang L."/>
            <person name="Cove D."/>
            <person name="Cuming A."/>
            <person name="Hasebe M."/>
            <person name="Lucas S."/>
            <person name="Mishler D.B."/>
            <person name="Reski R."/>
            <person name="Grigoriev I."/>
            <person name="Quatrano R.S."/>
            <person name="Boore J.L."/>
        </authorList>
    </citation>
    <scope>NUCLEOTIDE SEQUENCE [LARGE SCALE GENOMIC DNA]</scope>
    <source>
        <strain evidence="2 3">cv. Gransden 2004</strain>
    </source>
</reference>
<dbReference type="PANTHER" id="PTHR31723">
    <property type="entry name" value="PATHOGENESIS-RELATED FAMILY PROTEIN"/>
    <property type="match status" value="1"/>
</dbReference>
<name>A0A2K1JVE2_PHYPA</name>
<gene>
    <name evidence="2" type="primary">LOC112288320</name>
    <name evidence="1" type="ORF">PHYPA_015270</name>
</gene>
<dbReference type="STRING" id="3218.A0A2K1JVE2"/>
<evidence type="ECO:0008006" key="4">
    <source>
        <dbReference type="Google" id="ProtNLM"/>
    </source>
</evidence>
<dbReference type="SUPFAM" id="SSF54427">
    <property type="entry name" value="NTF2-like"/>
    <property type="match status" value="1"/>
</dbReference>
<proteinExistence type="predicted"/>
<dbReference type="EnsemblPlants" id="Pp3c11_19760V3.1">
    <property type="protein sequence ID" value="Pp3c11_19760V3.1"/>
    <property type="gene ID" value="Pp3c11_19760"/>
</dbReference>
<dbReference type="PANTHER" id="PTHR31723:SF10">
    <property type="entry name" value="PATHOGEN-RELATED PROTEIN"/>
    <property type="match status" value="1"/>
</dbReference>
<evidence type="ECO:0000313" key="3">
    <source>
        <dbReference type="Proteomes" id="UP000006727"/>
    </source>
</evidence>
<keyword evidence="3" id="KW-1185">Reference proteome</keyword>
<evidence type="ECO:0000313" key="1">
    <source>
        <dbReference type="EMBL" id="PNR45499.1"/>
    </source>
</evidence>
<dbReference type="Gene3D" id="3.10.450.50">
    <property type="match status" value="1"/>
</dbReference>
<dbReference type="Proteomes" id="UP000006727">
    <property type="component" value="Chromosome 11"/>
</dbReference>
<dbReference type="OMA" id="KAFKRMM"/>
<reference evidence="2" key="3">
    <citation type="submission" date="2020-12" db="UniProtKB">
        <authorList>
            <consortium name="EnsemblPlants"/>
        </authorList>
    </citation>
    <scope>IDENTIFICATION</scope>
</reference>
<dbReference type="AlphaFoldDB" id="A0A2K1JVE2"/>
<dbReference type="EMBL" id="ABEU02000011">
    <property type="protein sequence ID" value="PNR45499.1"/>
    <property type="molecule type" value="Genomic_DNA"/>
</dbReference>
<dbReference type="InterPro" id="IPR032710">
    <property type="entry name" value="NTF2-like_dom_sf"/>
</dbReference>